<keyword evidence="4 7" id="KW-1133">Transmembrane helix</keyword>
<comment type="subcellular location">
    <subcellularLocation>
        <location evidence="6">Cell membrane</location>
        <topology evidence="6">Multi-pass membrane protein</topology>
    </subcellularLocation>
    <subcellularLocation>
        <location evidence="1">Membrane</location>
        <topology evidence="1">Multi-pass membrane protein</topology>
    </subcellularLocation>
</comment>
<name>A0A9D5BKR4_PEA</name>
<feature type="transmembrane region" description="Helical" evidence="7">
    <location>
        <begin position="162"/>
        <end position="182"/>
    </location>
</feature>
<dbReference type="Proteomes" id="UP001058974">
    <property type="component" value="Chromosome 1"/>
</dbReference>
<evidence type="ECO:0000256" key="5">
    <source>
        <dbReference type="ARBA" id="ARBA00023136"/>
    </source>
</evidence>
<dbReference type="EMBL" id="JAMSHJ010000001">
    <property type="protein sequence ID" value="KAI5445326.1"/>
    <property type="molecule type" value="Genomic_DNA"/>
</dbReference>
<sequence>MIGLHSGLPVRDRIVHSSYVIPLPKPDLSLSGRLVRLSFCERRWLYRKCCGFGGRLGRSLFGFGRLLVWDDLSGLGIYYGIRSFGLCEANKQGIELRESRVRAFVFLLGVAFLVLAERKVVAFVQRRKGPDVVGSFGLLQPLADGLKLILKEPISPSSANFSLFGMAPVATFMLSLVARAVVPFDCGMVLSDSNIGILYLFAISSLGVYGIITTVACRAFGKLTPSISNRTCPVDTRAIQAVGFPFPLPILTSVGFPTCKKGNSHGYRGETRLVSSFSNGTYCVYSCFTRRLARSVSVGLTFLDPLGEDPSLRRISDTIRVQSLIERREKLLTRVWLSGQKLFRIHCYHEKNGEENFNLARVPGNNSERKALRGPSLRERESRLTHWSRASIAKRLSIPAKQVGISVSLKLLYGLYRFGTSKLLYGSLELNQAIDHIQPSSADERLGWKLPRGWGLLTLFQDGRINVFSSGEILALLHPGLDFIRELAAPVEAYVEERSQVGQKRESEASTPTTLTLR</sequence>
<dbReference type="PROSITE" id="PS00667">
    <property type="entry name" value="COMPLEX1_ND1_1"/>
    <property type="match status" value="1"/>
</dbReference>
<evidence type="ECO:0008006" key="10">
    <source>
        <dbReference type="Google" id="ProtNLM"/>
    </source>
</evidence>
<comment type="similarity">
    <text evidence="2 6">Belongs to the complex I subunit 1 family.</text>
</comment>
<evidence type="ECO:0000313" key="9">
    <source>
        <dbReference type="Proteomes" id="UP001058974"/>
    </source>
</evidence>
<reference evidence="8 9" key="1">
    <citation type="journal article" date="2022" name="Nat. Genet.">
        <title>Improved pea reference genome and pan-genome highlight genomic features and evolutionary characteristics.</title>
        <authorList>
            <person name="Yang T."/>
            <person name="Liu R."/>
            <person name="Luo Y."/>
            <person name="Hu S."/>
            <person name="Wang D."/>
            <person name="Wang C."/>
            <person name="Pandey M.K."/>
            <person name="Ge S."/>
            <person name="Xu Q."/>
            <person name="Li N."/>
            <person name="Li G."/>
            <person name="Huang Y."/>
            <person name="Saxena R.K."/>
            <person name="Ji Y."/>
            <person name="Li M."/>
            <person name="Yan X."/>
            <person name="He Y."/>
            <person name="Liu Y."/>
            <person name="Wang X."/>
            <person name="Xiang C."/>
            <person name="Varshney R.K."/>
            <person name="Ding H."/>
            <person name="Gao S."/>
            <person name="Zong X."/>
        </authorList>
    </citation>
    <scope>NUCLEOTIDE SEQUENCE [LARGE SCALE GENOMIC DNA]</scope>
    <source>
        <strain evidence="8 9">cv. Zhongwan 6</strain>
    </source>
</reference>
<dbReference type="Pfam" id="PF00146">
    <property type="entry name" value="NADHdh"/>
    <property type="match status" value="1"/>
</dbReference>
<keyword evidence="6" id="KW-0520">NAD</keyword>
<evidence type="ECO:0000256" key="4">
    <source>
        <dbReference type="ARBA" id="ARBA00022989"/>
    </source>
</evidence>
<evidence type="ECO:0000313" key="8">
    <source>
        <dbReference type="EMBL" id="KAI5445326.1"/>
    </source>
</evidence>
<evidence type="ECO:0000256" key="6">
    <source>
        <dbReference type="RuleBase" id="RU000471"/>
    </source>
</evidence>
<accession>A0A9D5BKR4</accession>
<organism evidence="8 9">
    <name type="scientific">Pisum sativum</name>
    <name type="common">Garden pea</name>
    <name type="synonym">Lathyrus oleraceus</name>
    <dbReference type="NCBI Taxonomy" id="3888"/>
    <lineage>
        <taxon>Eukaryota</taxon>
        <taxon>Viridiplantae</taxon>
        <taxon>Streptophyta</taxon>
        <taxon>Embryophyta</taxon>
        <taxon>Tracheophyta</taxon>
        <taxon>Spermatophyta</taxon>
        <taxon>Magnoliopsida</taxon>
        <taxon>eudicotyledons</taxon>
        <taxon>Gunneridae</taxon>
        <taxon>Pentapetalae</taxon>
        <taxon>rosids</taxon>
        <taxon>fabids</taxon>
        <taxon>Fabales</taxon>
        <taxon>Fabaceae</taxon>
        <taxon>Papilionoideae</taxon>
        <taxon>50 kb inversion clade</taxon>
        <taxon>NPAAA clade</taxon>
        <taxon>Hologalegina</taxon>
        <taxon>IRL clade</taxon>
        <taxon>Fabeae</taxon>
        <taxon>Lathyrus</taxon>
    </lineage>
</organism>
<evidence type="ECO:0000256" key="3">
    <source>
        <dbReference type="ARBA" id="ARBA00022692"/>
    </source>
</evidence>
<protein>
    <recommendedName>
        <fullName evidence="10">NADH-ubiquinone oxidoreductase chain 1</fullName>
    </recommendedName>
</protein>
<feature type="transmembrane region" description="Helical" evidence="7">
    <location>
        <begin position="197"/>
        <end position="220"/>
    </location>
</feature>
<dbReference type="GO" id="GO:0005886">
    <property type="term" value="C:plasma membrane"/>
    <property type="evidence" value="ECO:0007669"/>
    <property type="project" value="UniProtKB-SubCell"/>
</dbReference>
<dbReference type="GO" id="GO:0003954">
    <property type="term" value="F:NADH dehydrogenase activity"/>
    <property type="evidence" value="ECO:0007669"/>
    <property type="project" value="TreeGrafter"/>
</dbReference>
<dbReference type="PANTHER" id="PTHR11432">
    <property type="entry name" value="NADH DEHYDROGENASE SUBUNIT 1"/>
    <property type="match status" value="1"/>
</dbReference>
<comment type="caution">
    <text evidence="8">The sequence shown here is derived from an EMBL/GenBank/DDBJ whole genome shotgun (WGS) entry which is preliminary data.</text>
</comment>
<dbReference type="InterPro" id="IPR018086">
    <property type="entry name" value="NADH_UbQ_OxRdtase_su1_CS"/>
</dbReference>
<evidence type="ECO:0000256" key="1">
    <source>
        <dbReference type="ARBA" id="ARBA00004141"/>
    </source>
</evidence>
<dbReference type="GO" id="GO:0009060">
    <property type="term" value="P:aerobic respiration"/>
    <property type="evidence" value="ECO:0007669"/>
    <property type="project" value="TreeGrafter"/>
</dbReference>
<keyword evidence="9" id="KW-1185">Reference proteome</keyword>
<keyword evidence="3 6" id="KW-0812">Transmembrane</keyword>
<keyword evidence="5 7" id="KW-0472">Membrane</keyword>
<proteinExistence type="inferred from homology"/>
<evidence type="ECO:0000256" key="2">
    <source>
        <dbReference type="ARBA" id="ARBA00010535"/>
    </source>
</evidence>
<dbReference type="InterPro" id="IPR001694">
    <property type="entry name" value="NADH_UbQ_OxRdtase_su1/FPO"/>
</dbReference>
<evidence type="ECO:0000256" key="7">
    <source>
        <dbReference type="SAM" id="Phobius"/>
    </source>
</evidence>
<dbReference type="Gramene" id="Psat01G0352700-T1">
    <property type="protein sequence ID" value="KAI5445326.1"/>
    <property type="gene ID" value="KIW84_013527"/>
</dbReference>
<dbReference type="AlphaFoldDB" id="A0A9D5BKR4"/>
<gene>
    <name evidence="8" type="ORF">KIW84_013527</name>
</gene>
<dbReference type="PANTHER" id="PTHR11432:SF3">
    <property type="entry name" value="NADH-UBIQUINONE OXIDOREDUCTASE CHAIN 1"/>
    <property type="match status" value="1"/>
</dbReference>